<dbReference type="CDD" id="cd04899">
    <property type="entry name" value="ACT_ACR-UUR-like_2"/>
    <property type="match status" value="1"/>
</dbReference>
<dbReference type="SMART" id="SM00471">
    <property type="entry name" value="HDc"/>
    <property type="match status" value="1"/>
</dbReference>
<dbReference type="CDD" id="cd05401">
    <property type="entry name" value="NT_GlnE_GlnD_like"/>
    <property type="match status" value="1"/>
</dbReference>
<comment type="activity regulation">
    <text evidence="7">Uridylyltransferase (UTase) activity is inhibited by glutamine, while glutamine activates uridylyl-removing (UR) activity.</text>
</comment>
<dbReference type="SUPFAM" id="SSF81301">
    <property type="entry name" value="Nucleotidyltransferase"/>
    <property type="match status" value="1"/>
</dbReference>
<dbReference type="InterPro" id="IPR010043">
    <property type="entry name" value="UTase/UR"/>
</dbReference>
<comment type="cofactor">
    <cofactor evidence="7">
        <name>Mg(2+)</name>
        <dbReference type="ChEBI" id="CHEBI:18420"/>
    </cofactor>
</comment>
<dbReference type="HAMAP" id="MF_00277">
    <property type="entry name" value="PII_uridylyl_transf"/>
    <property type="match status" value="1"/>
</dbReference>
<keyword evidence="1 7" id="KW-0808">Transferase</keyword>
<protein>
    <recommendedName>
        <fullName evidence="7">Bifunctional uridylyltransferase/uridylyl-removing enzyme</fullName>
        <shortName evidence="7">UTase/UR</shortName>
    </recommendedName>
    <alternativeName>
        <fullName evidence="7">Bifunctional [protein-PII] modification enzyme</fullName>
    </alternativeName>
    <alternativeName>
        <fullName evidence="7">Bifunctional nitrogen sensor protein</fullName>
    </alternativeName>
    <domain>
        <recommendedName>
            <fullName evidence="7">[Protein-PII] uridylyltransferase</fullName>
            <shortName evidence="7">PII uridylyltransferase</shortName>
            <shortName evidence="7">UTase</shortName>
            <ecNumber evidence="7">2.7.7.59</ecNumber>
        </recommendedName>
    </domain>
    <domain>
        <recommendedName>
            <fullName evidence="7">[Protein-PII]-UMP uridylyl-removing enzyme</fullName>
            <shortName evidence="7">UR</shortName>
            <ecNumber evidence="7">3.1.4.-</ecNumber>
        </recommendedName>
    </domain>
</protein>
<sequence>MGVTAEGRAARTAEADEQCVKAYVAAGGPEVGVALVAVGGYGRGELAPFSDWDLVLVHDDDVEPGAVAEQVWYPLWDTAPKLDHSVRSFSEMLSASTGDLRVALGLLDIRHLAGDRGLVLRLRTTMLAHWRKHARALLPELRTMSVERHRRAGELAHASVPDLKEMYGGLRDAVVIKAIVATWLIDVPAVDLEKSRRALLDVRDLVQEIAGRATDRVVPEMWDELAKRLELADARTAQAHVRTIGRRLTHLSRLAWRRVDGVLERSRPGAPRRPKLAPLGNGLALASGEVVLAPGARPSRDPLMLLRASALAAENGVALAPATAARLARDTPALAEPWPEEARRLFVRLLGAGRGLLAVWETLEETGAVSRILPEWERIRLLPHASIIHRFTVDRHTIETCIEAVALLPRVARPDVLLVAAMLHDIGKGSLTEHSVAGEPIARRIATRMGFPDEEVDLISMLVRWHLLLSTTATTRDPDDPATVDLVVETMGDAEALALLTALTEADARATSTQAWTSWRARLIRDLAARAAKVLDTGIAAGERPQAAVEIPESVRSGSVSFRSEPLADGARVWVIAHDRLGLLADLAATFAVARLPVRACRAWQQGGFGVSVWDLDDSYVDAAVLRTRFSAITEGRLDPATRLAPSAAARGSEPSVVVRPEASSKATVLEVRTIDRPGVVYTVAAALARMEIAVRSAHISTLGPQAVDVFYLQEAHAGALAEQRAAEAAHAVRAALER</sequence>
<keyword evidence="11" id="KW-1185">Reference proteome</keyword>
<dbReference type="NCBIfam" id="NF002895">
    <property type="entry name" value="PRK03381.1"/>
    <property type="match status" value="1"/>
</dbReference>
<dbReference type="OrthoDB" id="9758038at2"/>
<dbReference type="CDD" id="cd00077">
    <property type="entry name" value="HDc"/>
    <property type="match status" value="1"/>
</dbReference>
<comment type="similarity">
    <text evidence="7">Belongs to the GlnD family.</text>
</comment>
<keyword evidence="2 7" id="KW-0548">Nucleotidyltransferase</keyword>
<keyword evidence="6 7" id="KW-0511">Multifunctional enzyme</keyword>
<dbReference type="GO" id="GO:0008081">
    <property type="term" value="F:phosphoric diester hydrolase activity"/>
    <property type="evidence" value="ECO:0007669"/>
    <property type="project" value="UniProtKB-UniRule"/>
</dbReference>
<dbReference type="GO" id="GO:0006808">
    <property type="term" value="P:regulation of nitrogen utilization"/>
    <property type="evidence" value="ECO:0007669"/>
    <property type="project" value="UniProtKB-UniRule"/>
</dbReference>
<accession>A0A1J4NA02</accession>
<evidence type="ECO:0000256" key="7">
    <source>
        <dbReference type="HAMAP-Rule" id="MF_00277"/>
    </source>
</evidence>
<dbReference type="SUPFAM" id="SSF109604">
    <property type="entry name" value="HD-domain/PDEase-like"/>
    <property type="match status" value="1"/>
</dbReference>
<evidence type="ECO:0000256" key="1">
    <source>
        <dbReference type="ARBA" id="ARBA00022679"/>
    </source>
</evidence>
<dbReference type="PROSITE" id="PS51671">
    <property type="entry name" value="ACT"/>
    <property type="match status" value="1"/>
</dbReference>
<dbReference type="SUPFAM" id="SSF55021">
    <property type="entry name" value="ACT-like"/>
    <property type="match status" value="1"/>
</dbReference>
<dbReference type="Proteomes" id="UP000033772">
    <property type="component" value="Unassembled WGS sequence"/>
</dbReference>
<feature type="domain" description="HD" evidence="9">
    <location>
        <begin position="393"/>
        <end position="500"/>
    </location>
</feature>
<dbReference type="STRING" id="1844.UG56_002670"/>
<gene>
    <name evidence="7" type="primary">glnD</name>
    <name evidence="10" type="ORF">UG56_002670</name>
</gene>
<keyword evidence="4 7" id="KW-0378">Hydrolase</keyword>
<evidence type="ECO:0000256" key="2">
    <source>
        <dbReference type="ARBA" id="ARBA00022695"/>
    </source>
</evidence>
<comment type="caution">
    <text evidence="10">The sequence shown here is derived from an EMBL/GenBank/DDBJ whole genome shotgun (WGS) entry which is preliminary data.</text>
</comment>
<comment type="catalytic activity">
    <reaction evidence="7">
        <text>[protein-PII]-uridylyl-L-tyrosine + H2O = [protein-PII]-L-tyrosine + UMP + H(+)</text>
        <dbReference type="Rhea" id="RHEA:48600"/>
        <dbReference type="Rhea" id="RHEA-COMP:12147"/>
        <dbReference type="Rhea" id="RHEA-COMP:12148"/>
        <dbReference type="ChEBI" id="CHEBI:15377"/>
        <dbReference type="ChEBI" id="CHEBI:15378"/>
        <dbReference type="ChEBI" id="CHEBI:46858"/>
        <dbReference type="ChEBI" id="CHEBI:57865"/>
        <dbReference type="ChEBI" id="CHEBI:90602"/>
    </reaction>
</comment>
<dbReference type="AlphaFoldDB" id="A0A1J4NA02"/>
<organism evidence="10 11">
    <name type="scientific">Nocardioides luteus</name>
    <dbReference type="NCBI Taxonomy" id="1844"/>
    <lineage>
        <taxon>Bacteria</taxon>
        <taxon>Bacillati</taxon>
        <taxon>Actinomycetota</taxon>
        <taxon>Actinomycetes</taxon>
        <taxon>Propionibacteriales</taxon>
        <taxon>Nocardioidaceae</taxon>
        <taxon>Nocardioides</taxon>
    </lineage>
</organism>
<dbReference type="InterPro" id="IPR043519">
    <property type="entry name" value="NT_sf"/>
</dbReference>
<evidence type="ECO:0000256" key="4">
    <source>
        <dbReference type="ARBA" id="ARBA00022801"/>
    </source>
</evidence>
<dbReference type="InterPro" id="IPR045865">
    <property type="entry name" value="ACT-like_dom_sf"/>
</dbReference>
<dbReference type="EMBL" id="JZDQ02000003">
    <property type="protein sequence ID" value="OIJ28338.1"/>
    <property type="molecule type" value="Genomic_DNA"/>
</dbReference>
<dbReference type="InterPro" id="IPR002912">
    <property type="entry name" value="ACT_dom"/>
</dbReference>
<dbReference type="EC" id="2.7.7.59" evidence="7"/>
<dbReference type="PANTHER" id="PTHR47320">
    <property type="entry name" value="BIFUNCTIONAL URIDYLYLTRANSFERASE/URIDYLYL-REMOVING ENZYME"/>
    <property type="match status" value="1"/>
</dbReference>
<evidence type="ECO:0000259" key="8">
    <source>
        <dbReference type="PROSITE" id="PS51671"/>
    </source>
</evidence>
<dbReference type="InterPro" id="IPR003607">
    <property type="entry name" value="HD/PDEase_dom"/>
</dbReference>
<keyword evidence="5 7" id="KW-0460">Magnesium</keyword>
<evidence type="ECO:0000256" key="6">
    <source>
        <dbReference type="ARBA" id="ARBA00023268"/>
    </source>
</evidence>
<dbReference type="EC" id="3.1.4.-" evidence="7"/>
<dbReference type="Pfam" id="PF01966">
    <property type="entry name" value="HD"/>
    <property type="match status" value="1"/>
</dbReference>
<evidence type="ECO:0000313" key="11">
    <source>
        <dbReference type="Proteomes" id="UP000033772"/>
    </source>
</evidence>
<dbReference type="Gene3D" id="3.30.460.10">
    <property type="entry name" value="Beta Polymerase, domain 2"/>
    <property type="match status" value="1"/>
</dbReference>
<evidence type="ECO:0000256" key="3">
    <source>
        <dbReference type="ARBA" id="ARBA00022737"/>
    </source>
</evidence>
<feature type="region of interest" description="Uridylyltransferase" evidence="7">
    <location>
        <begin position="1"/>
        <end position="278"/>
    </location>
</feature>
<evidence type="ECO:0000313" key="10">
    <source>
        <dbReference type="EMBL" id="OIJ28338.1"/>
    </source>
</evidence>
<evidence type="ECO:0000256" key="5">
    <source>
        <dbReference type="ARBA" id="ARBA00022842"/>
    </source>
</evidence>
<comment type="caution">
    <text evidence="7">Lacks conserved residue(s) required for the propagation of feature annotation.</text>
</comment>
<dbReference type="GO" id="GO:0008773">
    <property type="term" value="F:[protein-PII] uridylyltransferase activity"/>
    <property type="evidence" value="ECO:0007669"/>
    <property type="project" value="UniProtKB-UniRule"/>
</dbReference>
<evidence type="ECO:0000259" key="9">
    <source>
        <dbReference type="PROSITE" id="PS51831"/>
    </source>
</evidence>
<dbReference type="PROSITE" id="PS51831">
    <property type="entry name" value="HD"/>
    <property type="match status" value="1"/>
</dbReference>
<dbReference type="Gene3D" id="1.10.3090.10">
    <property type="entry name" value="cca-adding enzyme, domain 2"/>
    <property type="match status" value="1"/>
</dbReference>
<name>A0A1J4NA02_9ACTN</name>
<comment type="catalytic activity">
    <reaction evidence="7">
        <text>[protein-PII]-L-tyrosine + UTP = [protein-PII]-uridylyl-L-tyrosine + diphosphate</text>
        <dbReference type="Rhea" id="RHEA:13673"/>
        <dbReference type="Rhea" id="RHEA-COMP:12147"/>
        <dbReference type="Rhea" id="RHEA-COMP:12148"/>
        <dbReference type="ChEBI" id="CHEBI:33019"/>
        <dbReference type="ChEBI" id="CHEBI:46398"/>
        <dbReference type="ChEBI" id="CHEBI:46858"/>
        <dbReference type="ChEBI" id="CHEBI:90602"/>
        <dbReference type="EC" id="2.7.7.59"/>
    </reaction>
</comment>
<comment type="domain">
    <text evidence="7">Has four distinct domains: an N-terminal nucleotidyltransferase (NT) domain responsible for UTase activity, a central HD domain that encodes UR activity, and two C-terminal ACT domains that seem to have a role in glutamine sensing.</text>
</comment>
<proteinExistence type="inferred from homology"/>
<comment type="function">
    <text evidence="7">Modifies, by uridylylation and deuridylylation, the PII regulatory proteins (GlnB and homologs), in response to the nitrogen status of the cell that GlnD senses through the glutamine level. Under low glutamine levels, catalyzes the conversion of the PII proteins and UTP to PII-UMP and PPi, while under higher glutamine levels, GlnD hydrolyzes PII-UMP to PII and UMP (deuridylylation). Thus, controls uridylylation state and activity of the PII proteins, and plays an important role in the regulation of nitrogen metabolism.</text>
</comment>
<feature type="domain" description="ACT" evidence="8">
    <location>
        <begin position="669"/>
        <end position="739"/>
    </location>
</feature>
<dbReference type="PANTHER" id="PTHR47320:SF1">
    <property type="entry name" value="BIFUNCTIONAL URIDYLYLTRANSFERASE_URIDYLYL-REMOVING ENZYME"/>
    <property type="match status" value="1"/>
</dbReference>
<reference evidence="10" key="1">
    <citation type="submission" date="2016-10" db="EMBL/GenBank/DDBJ databases">
        <title>Draft Genome Sequence of Nocardioides luteus Strain BAFB, an Alkane-Degrading Bacterium Isolated from JP-7 Polluted Soil.</title>
        <authorList>
            <person name="Brown L."/>
            <person name="Ruiz O.N."/>
            <person name="Gunasekera T."/>
        </authorList>
    </citation>
    <scope>NUCLEOTIDE SEQUENCE [LARGE SCALE GENOMIC DNA]</scope>
    <source>
        <strain evidence="10">BAFB</strain>
    </source>
</reference>
<dbReference type="InterPro" id="IPR006674">
    <property type="entry name" value="HD_domain"/>
</dbReference>
<keyword evidence="3" id="KW-0677">Repeat</keyword>